<comment type="caution">
    <text evidence="4">The sequence shown here is derived from an EMBL/GenBank/DDBJ whole genome shotgun (WGS) entry which is preliminary data.</text>
</comment>
<dbReference type="PROSITE" id="PS50821">
    <property type="entry name" value="PAZ"/>
    <property type="match status" value="1"/>
</dbReference>
<evidence type="ECO:0000259" key="2">
    <source>
        <dbReference type="PROSITE" id="PS50821"/>
    </source>
</evidence>
<evidence type="ECO:0008006" key="6">
    <source>
        <dbReference type="Google" id="ProtNLM"/>
    </source>
</evidence>
<dbReference type="InterPro" id="IPR003100">
    <property type="entry name" value="PAZ_dom"/>
</dbReference>
<dbReference type="SUPFAM" id="SSF53098">
    <property type="entry name" value="Ribonuclease H-like"/>
    <property type="match status" value="1"/>
</dbReference>
<dbReference type="InterPro" id="IPR032472">
    <property type="entry name" value="ArgoL2"/>
</dbReference>
<evidence type="ECO:0000313" key="5">
    <source>
        <dbReference type="Proteomes" id="UP000838763"/>
    </source>
</evidence>
<dbReference type="InterPro" id="IPR036085">
    <property type="entry name" value="PAZ_dom_sf"/>
</dbReference>
<keyword evidence="1" id="KW-0472">Membrane</keyword>
<dbReference type="Gene3D" id="2.170.260.10">
    <property type="entry name" value="paz domain"/>
    <property type="match status" value="1"/>
</dbReference>
<keyword evidence="1" id="KW-1133">Transmembrane helix</keyword>
<dbReference type="AlphaFoldDB" id="A0A9P1MEI4"/>
<dbReference type="Proteomes" id="UP000838763">
    <property type="component" value="Unassembled WGS sequence"/>
</dbReference>
<dbReference type="InterPro" id="IPR003165">
    <property type="entry name" value="Piwi"/>
</dbReference>
<feature type="domain" description="Piwi" evidence="3">
    <location>
        <begin position="717"/>
        <end position="953"/>
    </location>
</feature>
<evidence type="ECO:0000259" key="3">
    <source>
        <dbReference type="PROSITE" id="PS50822"/>
    </source>
</evidence>
<dbReference type="SUPFAM" id="SSF101690">
    <property type="entry name" value="PAZ domain"/>
    <property type="match status" value="1"/>
</dbReference>
<reference evidence="4" key="1">
    <citation type="submission" date="2022-11" db="EMBL/GenBank/DDBJ databases">
        <authorList>
            <person name="Scott C."/>
            <person name="Bruce N."/>
        </authorList>
    </citation>
    <scope>NUCLEOTIDE SEQUENCE</scope>
</reference>
<dbReference type="SMART" id="SM00950">
    <property type="entry name" value="Piwi"/>
    <property type="match status" value="1"/>
</dbReference>
<feature type="transmembrane region" description="Helical" evidence="1">
    <location>
        <begin position="102"/>
        <end position="127"/>
    </location>
</feature>
<keyword evidence="5" id="KW-1185">Reference proteome</keyword>
<proteinExistence type="predicted"/>
<gene>
    <name evidence="4" type="ORF">PPNO1_LOCUS9526</name>
</gene>
<dbReference type="OrthoDB" id="10252740at2759"/>
<dbReference type="PANTHER" id="PTHR22891">
    <property type="entry name" value="EUKARYOTIC TRANSLATION INITIATION FACTOR 2C"/>
    <property type="match status" value="1"/>
</dbReference>
<dbReference type="InterPro" id="IPR036397">
    <property type="entry name" value="RNaseH_sf"/>
</dbReference>
<organism evidence="4 5">
    <name type="scientific">Parascedosporium putredinis</name>
    <dbReference type="NCBI Taxonomy" id="1442378"/>
    <lineage>
        <taxon>Eukaryota</taxon>
        <taxon>Fungi</taxon>
        <taxon>Dikarya</taxon>
        <taxon>Ascomycota</taxon>
        <taxon>Pezizomycotina</taxon>
        <taxon>Sordariomycetes</taxon>
        <taxon>Hypocreomycetidae</taxon>
        <taxon>Microascales</taxon>
        <taxon>Microascaceae</taxon>
        <taxon>Parascedosporium</taxon>
    </lineage>
</organism>
<dbReference type="InterPro" id="IPR012337">
    <property type="entry name" value="RNaseH-like_sf"/>
</dbReference>
<dbReference type="CDD" id="cd02846">
    <property type="entry name" value="PAZ_argonaute_like"/>
    <property type="match status" value="1"/>
</dbReference>
<dbReference type="Gene3D" id="3.30.420.10">
    <property type="entry name" value="Ribonuclease H-like superfamily/Ribonuclease H"/>
    <property type="match status" value="2"/>
</dbReference>
<name>A0A9P1MEI4_9PEZI</name>
<protein>
    <recommendedName>
        <fullName evidence="6">Piwi domain-containing protein</fullName>
    </recommendedName>
</protein>
<dbReference type="GO" id="GO:0003723">
    <property type="term" value="F:RNA binding"/>
    <property type="evidence" value="ECO:0007669"/>
    <property type="project" value="InterPro"/>
</dbReference>
<dbReference type="Gene3D" id="3.40.50.2300">
    <property type="match status" value="2"/>
</dbReference>
<keyword evidence="1" id="KW-0812">Transmembrane</keyword>
<dbReference type="PROSITE" id="PS50822">
    <property type="entry name" value="PIWI"/>
    <property type="match status" value="1"/>
</dbReference>
<dbReference type="InterPro" id="IPR014811">
    <property type="entry name" value="ArgoL1"/>
</dbReference>
<sequence>MADRGGGSDRESEVEAAVLLGAVVAMARLVEVAEAAVTTLAGAVDVVMAKMAVVVDVVIVTMVGAVDVVGTRVAVVDMMVAAVDTTAVVAVMKVGAAAGAGAVLATAVAEVIVVIAVAVGVGLAAAVGPRTFEQKSLPITFPEPDKPTNELENDLLSVEGKMSSLSVSKEIAHRLPYRPVFGTRGVRVKLWANYFNLDLKADRDLYRKLQKNKREKGEAPPLKGAKLAQVVEATVELIKTFNAGVALATELKSKIVTTAKLNLPQNPMLVPITTEGRSRRDMYSVSFEGPRLLDLAGMAKYVKTMQEHDSSFPKFEDVVDGLNIVLGHTARTNRTISVVGSRRFFETGATGGPGSGYDMDEEKTFLVPTVLAICRGYFQSVRLSTGRLLLNTNVTHGVFRVEAEVKDIFRRLNIDRCNSLDDLAVLSRIFTRARVEYRFRGGASDKDLKRQKTMMGILESGRGMQVEGLKIEDTPYPGPSQVMFLTSLPNDVAPTYRTVTQYYKEKYGASLNTNWPLLNVGTPIKPTFVPAEFCRILPAPVKVKLNEMDSQAMIEFACRQPGDNYHSIMNKGQEILQHDAALLKDFGVKVGKGLLTVHGRELSAPTLCYKPGVGGKGPRAAVPKFKPSFGAWNMSGLKFAIPGRPITRWGCVAISIQAPDGEIIRTTNEFRAQVNNNCGLQMDETPTDGLTRVMIRPGDPHAQGKINTALARLAEERRVGDVDLGIHTVCMDWKKASKDKGRAGYFGNIALKWNLKMGGVNHQLVDTIGLVQNGKTMVVGYDVVHPTNVATAEEAAAPSVVGLVASIDKELGQWPATAWVHTSRQEVCEDEQLKGAIESRLDLWKAKNNGQLPENIVIYRDGVQEPPRLALIVSVKRHHTRFYPTSAEHTSRTGNIRPGTVVDRGVTQARYWDFFLTAHDSIKGTARPAHYTVLLDEIFTPDPEETRQTTWRR</sequence>
<dbReference type="SMART" id="SM01163">
    <property type="entry name" value="DUF1785"/>
    <property type="match status" value="1"/>
</dbReference>
<dbReference type="Pfam" id="PF16488">
    <property type="entry name" value="ArgoL2"/>
    <property type="match status" value="1"/>
</dbReference>
<dbReference type="Pfam" id="PF08699">
    <property type="entry name" value="ArgoL1"/>
    <property type="match status" value="1"/>
</dbReference>
<evidence type="ECO:0000256" key="1">
    <source>
        <dbReference type="SAM" id="Phobius"/>
    </source>
</evidence>
<evidence type="ECO:0000313" key="4">
    <source>
        <dbReference type="EMBL" id="CAI4219985.1"/>
    </source>
</evidence>
<dbReference type="EMBL" id="CALLCH030000021">
    <property type="protein sequence ID" value="CAI4219985.1"/>
    <property type="molecule type" value="Genomic_DNA"/>
</dbReference>
<feature type="domain" description="PAZ" evidence="2">
    <location>
        <begin position="453"/>
        <end position="538"/>
    </location>
</feature>
<accession>A0A9P1MEI4</accession>
<dbReference type="Pfam" id="PF02171">
    <property type="entry name" value="Piwi"/>
    <property type="match status" value="1"/>
</dbReference>